<comment type="subcellular location">
    <subcellularLocation>
        <location evidence="1">Cytoplasm</location>
        <location evidence="1">Cytoskeleton</location>
        <location evidence="1">Cilium axoneme</location>
    </subcellularLocation>
</comment>
<feature type="region of interest" description="Disordered" evidence="6">
    <location>
        <begin position="214"/>
        <end position="267"/>
    </location>
</feature>
<name>A0A821T1P5_9NEOP</name>
<dbReference type="PANTHER" id="PTHR13159:SF0">
    <property type="entry name" value="RADIAL SPOKE HEAD 6 HOMOLOG A"/>
    <property type="match status" value="1"/>
</dbReference>
<dbReference type="Pfam" id="PF04712">
    <property type="entry name" value="Radial_spoke"/>
    <property type="match status" value="1"/>
</dbReference>
<dbReference type="PANTHER" id="PTHR13159">
    <property type="entry name" value="RADIAL SPOKEHEAD-RELATED"/>
    <property type="match status" value="1"/>
</dbReference>
<dbReference type="GO" id="GO:0035082">
    <property type="term" value="P:axoneme assembly"/>
    <property type="evidence" value="ECO:0007669"/>
    <property type="project" value="TreeGrafter"/>
</dbReference>
<dbReference type="Proteomes" id="UP000663880">
    <property type="component" value="Unassembled WGS sequence"/>
</dbReference>
<keyword evidence="4" id="KW-0206">Cytoskeleton</keyword>
<feature type="compositionally biased region" description="Basic and acidic residues" evidence="6">
    <location>
        <begin position="224"/>
        <end position="251"/>
    </location>
</feature>
<feature type="region of interest" description="Disordered" evidence="6">
    <location>
        <begin position="545"/>
        <end position="572"/>
    </location>
</feature>
<dbReference type="AlphaFoldDB" id="A0A821T1P5"/>
<dbReference type="OrthoDB" id="272202at2759"/>
<dbReference type="EMBL" id="CAJOBZ010000022">
    <property type="protein sequence ID" value="CAF4866905.1"/>
    <property type="molecule type" value="Genomic_DNA"/>
</dbReference>
<keyword evidence="2" id="KW-0963">Cytoplasm</keyword>
<evidence type="ECO:0000256" key="5">
    <source>
        <dbReference type="ARBA" id="ARBA00023273"/>
    </source>
</evidence>
<feature type="region of interest" description="Disordered" evidence="6">
    <location>
        <begin position="423"/>
        <end position="444"/>
    </location>
</feature>
<evidence type="ECO:0000313" key="7">
    <source>
        <dbReference type="EMBL" id="CAF4866905.1"/>
    </source>
</evidence>
<evidence type="ECO:0000256" key="2">
    <source>
        <dbReference type="ARBA" id="ARBA00022490"/>
    </source>
</evidence>
<evidence type="ECO:0000256" key="6">
    <source>
        <dbReference type="SAM" id="MobiDB-lite"/>
    </source>
</evidence>
<keyword evidence="3" id="KW-0969">Cilium</keyword>
<feature type="compositionally biased region" description="Acidic residues" evidence="6">
    <location>
        <begin position="423"/>
        <end position="432"/>
    </location>
</feature>
<organism evidence="7 8">
    <name type="scientific">Pieris macdunnoughi</name>
    <dbReference type="NCBI Taxonomy" id="345717"/>
    <lineage>
        <taxon>Eukaryota</taxon>
        <taxon>Metazoa</taxon>
        <taxon>Ecdysozoa</taxon>
        <taxon>Arthropoda</taxon>
        <taxon>Hexapoda</taxon>
        <taxon>Insecta</taxon>
        <taxon>Pterygota</taxon>
        <taxon>Neoptera</taxon>
        <taxon>Endopterygota</taxon>
        <taxon>Lepidoptera</taxon>
        <taxon>Glossata</taxon>
        <taxon>Ditrysia</taxon>
        <taxon>Papilionoidea</taxon>
        <taxon>Pieridae</taxon>
        <taxon>Pierinae</taxon>
        <taxon>Pieris</taxon>
    </lineage>
</organism>
<reference evidence="7" key="1">
    <citation type="submission" date="2021-02" db="EMBL/GenBank/DDBJ databases">
        <authorList>
            <person name="Steward A R."/>
        </authorList>
    </citation>
    <scope>NUCLEOTIDE SEQUENCE</scope>
</reference>
<proteinExistence type="predicted"/>
<gene>
    <name evidence="7" type="ORF">PMACD_LOCUS8408</name>
</gene>
<evidence type="ECO:0000256" key="1">
    <source>
        <dbReference type="ARBA" id="ARBA00004430"/>
    </source>
</evidence>
<dbReference type="GO" id="GO:0001534">
    <property type="term" value="C:radial spoke"/>
    <property type="evidence" value="ECO:0007669"/>
    <property type="project" value="InterPro"/>
</dbReference>
<keyword evidence="8" id="KW-1185">Reference proteome</keyword>
<sequence length="572" mass="64712">MSKTFMLEPDLIAAGENAMPDLNNDLVLAKNFLKQQSAATADSLYDHLVDIVQKILTQKPPNVVDNFEQYSWEVKQEKFRPNFDLLNDIYLSPSQLTIVRRVDEMFRLVASKSQKLEEVGEEEQELDLEEEDAKPRISDLIDNNYYFKQAGYGLPENECYALYIALNMLAIKEPVATVRFFGKIYGTKANYYIAETDLTIEELDRRIREFEMKDMPGEGEGMDEDRTHEAEEQKEIMGEGETREEKPKEPVPPKLPPIPISTWQPPPPIPVERPGQGVNKKVYWVCNLPGESWICLPDLTPDQVRVARLSVRCMTGDLDAEIQTFPPFEGTERNYLRAQIARIQAATSISPQGFFTFGSGEEEEDIDMEEGAGDLAFNPNPFYQGHTLKDLLDTNLTYWVHHGRHILKQGRTIWWNPNAGMEEGLEEEEDEGPPPVEPESGPSLFTPLSEDAHLEGLPAWTPRVSSTLSPDRALVSLRSNVWPGAVAYATTGKRSECMYVGWGLKYQPPNFSPLQLPRPEDEYMVGPEVMEMADPTFADEEAYRIAHLPPPPPPELPGEGEGAFGEEEEDED</sequence>
<evidence type="ECO:0000256" key="4">
    <source>
        <dbReference type="ARBA" id="ARBA00023212"/>
    </source>
</evidence>
<feature type="compositionally biased region" description="Pro residues" evidence="6">
    <location>
        <begin position="252"/>
        <end position="267"/>
    </location>
</feature>
<accession>A0A821T1P5</accession>
<dbReference type="GO" id="GO:0060294">
    <property type="term" value="P:cilium movement involved in cell motility"/>
    <property type="evidence" value="ECO:0007669"/>
    <property type="project" value="InterPro"/>
</dbReference>
<evidence type="ECO:0000313" key="8">
    <source>
        <dbReference type="Proteomes" id="UP000663880"/>
    </source>
</evidence>
<protein>
    <submittedName>
        <fullName evidence="7">Uncharacterized protein</fullName>
    </submittedName>
</protein>
<comment type="caution">
    <text evidence="7">The sequence shown here is derived from an EMBL/GenBank/DDBJ whole genome shotgun (WGS) entry which is preliminary data.</text>
</comment>
<keyword evidence="5" id="KW-0966">Cell projection</keyword>
<evidence type="ECO:0000256" key="3">
    <source>
        <dbReference type="ARBA" id="ARBA00023069"/>
    </source>
</evidence>
<dbReference type="InterPro" id="IPR006802">
    <property type="entry name" value="Radial_spoke"/>
</dbReference>
<dbReference type="CDD" id="cd22963">
    <property type="entry name" value="DD_CrRSP4-like"/>
    <property type="match status" value="1"/>
</dbReference>